<evidence type="ECO:0000313" key="3">
    <source>
        <dbReference type="Proteomes" id="UP000295499"/>
    </source>
</evidence>
<proteinExistence type="predicted"/>
<dbReference type="RefSeq" id="WP_133552245.1">
    <property type="nucleotide sequence ID" value="NZ_SNWM01000001.1"/>
</dbReference>
<dbReference type="OrthoDB" id="773409at2"/>
<feature type="region of interest" description="Disordered" evidence="1">
    <location>
        <begin position="139"/>
        <end position="169"/>
    </location>
</feature>
<keyword evidence="3" id="KW-1185">Reference proteome</keyword>
<reference evidence="2 3" key="1">
    <citation type="submission" date="2019-03" db="EMBL/GenBank/DDBJ databases">
        <title>Genomic Encyclopedia of Archaeal and Bacterial Type Strains, Phase II (KMG-II): from individual species to whole genera.</title>
        <authorList>
            <person name="Goeker M."/>
        </authorList>
    </citation>
    <scope>NUCLEOTIDE SEQUENCE [LARGE SCALE GENOMIC DNA]</scope>
    <source>
        <strain evidence="2 3">DSM 19034</strain>
    </source>
</reference>
<dbReference type="AlphaFoldDB" id="A0A4R6IPV9"/>
<protein>
    <recommendedName>
        <fullName evidence="4">Histone H1/5</fullName>
    </recommendedName>
</protein>
<sequence length="169" mass="18042">MKNSKAEVQKKAEKKAAKKELEKSLTAKFFEAVKNLGHDAEQIGEDLVLVSKFVAKKIGKKLGSTKKKVEENATDGVPAIAKKAASAKREVKKDIQKTKQAIKKVTAKAKPVISSVKVEAIATAEKAAKLITKPVASTTAKVTKATKTAPAVKKMPARKPKASPETPES</sequence>
<evidence type="ECO:0000256" key="1">
    <source>
        <dbReference type="SAM" id="MobiDB-lite"/>
    </source>
</evidence>
<comment type="caution">
    <text evidence="2">The sequence shown here is derived from an EMBL/GenBank/DDBJ whole genome shotgun (WGS) entry which is preliminary data.</text>
</comment>
<gene>
    <name evidence="2" type="ORF">CLV32_0631</name>
</gene>
<organism evidence="2 3">
    <name type="scientific">Pedobacter duraquae</name>
    <dbReference type="NCBI Taxonomy" id="425511"/>
    <lineage>
        <taxon>Bacteria</taxon>
        <taxon>Pseudomonadati</taxon>
        <taxon>Bacteroidota</taxon>
        <taxon>Sphingobacteriia</taxon>
        <taxon>Sphingobacteriales</taxon>
        <taxon>Sphingobacteriaceae</taxon>
        <taxon>Pedobacter</taxon>
    </lineage>
</organism>
<evidence type="ECO:0008006" key="4">
    <source>
        <dbReference type="Google" id="ProtNLM"/>
    </source>
</evidence>
<name>A0A4R6IPV9_9SPHI</name>
<dbReference type="EMBL" id="SNWM01000001">
    <property type="protein sequence ID" value="TDO24342.1"/>
    <property type="molecule type" value="Genomic_DNA"/>
</dbReference>
<feature type="compositionally biased region" description="Low complexity" evidence="1">
    <location>
        <begin position="139"/>
        <end position="154"/>
    </location>
</feature>
<evidence type="ECO:0000313" key="2">
    <source>
        <dbReference type="EMBL" id="TDO24342.1"/>
    </source>
</evidence>
<accession>A0A4R6IPV9</accession>
<dbReference type="Proteomes" id="UP000295499">
    <property type="component" value="Unassembled WGS sequence"/>
</dbReference>